<proteinExistence type="predicted"/>
<feature type="domain" description="Gfd2/YDR514C-like C-terminal" evidence="1">
    <location>
        <begin position="8"/>
        <end position="173"/>
    </location>
</feature>
<dbReference type="InterPro" id="IPR012337">
    <property type="entry name" value="RNaseH-like_sf"/>
</dbReference>
<dbReference type="InterPro" id="IPR036397">
    <property type="entry name" value="RNaseH_sf"/>
</dbReference>
<comment type="caution">
    <text evidence="2">The sequence shown here is derived from an EMBL/GenBank/DDBJ whole genome shotgun (WGS) entry which is preliminary data.</text>
</comment>
<dbReference type="PANTHER" id="PTHR28083">
    <property type="entry name" value="GOOD FOR FULL DBP5 ACTIVITY PROTEIN 2"/>
    <property type="match status" value="1"/>
</dbReference>
<sequence>MRKTKESEYRIYEIGFSMLDSRYLLRVQDINDVVANRHFVVGGHMKLSKAAKENLFGVSESIDEESIPSVLRNVLNIEDTVLPRYESLNQGNLRSVVLVGHSLHGEVNLLRMFGVDITSHPTVIGIFDTTPVARSVLGKGDSLELLSKALRFPYKNLHSATNDAKFTLRALIMLVHRSLREFPSTEFEDTVFKTEEGRKLAWLQAVTR</sequence>
<protein>
    <recommendedName>
        <fullName evidence="1">Gfd2/YDR514C-like C-terminal domain-containing protein</fullName>
    </recommendedName>
</protein>
<evidence type="ECO:0000313" key="3">
    <source>
        <dbReference type="Proteomes" id="UP001595075"/>
    </source>
</evidence>
<evidence type="ECO:0000313" key="2">
    <source>
        <dbReference type="EMBL" id="KAL2072346.1"/>
    </source>
</evidence>
<gene>
    <name evidence="2" type="ORF">VTL71DRAFT_11689</name>
</gene>
<dbReference type="Proteomes" id="UP001595075">
    <property type="component" value="Unassembled WGS sequence"/>
</dbReference>
<dbReference type="InterPro" id="IPR048519">
    <property type="entry name" value="Gfd2/YDR514C-like_C"/>
</dbReference>
<dbReference type="EMBL" id="JAZHXI010000004">
    <property type="protein sequence ID" value="KAL2072346.1"/>
    <property type="molecule type" value="Genomic_DNA"/>
</dbReference>
<keyword evidence="3" id="KW-1185">Reference proteome</keyword>
<evidence type="ECO:0000259" key="1">
    <source>
        <dbReference type="Pfam" id="PF21762"/>
    </source>
</evidence>
<dbReference type="SUPFAM" id="SSF53098">
    <property type="entry name" value="Ribonuclease H-like"/>
    <property type="match status" value="1"/>
</dbReference>
<dbReference type="Gene3D" id="3.30.420.10">
    <property type="entry name" value="Ribonuclease H-like superfamily/Ribonuclease H"/>
    <property type="match status" value="1"/>
</dbReference>
<organism evidence="2 3">
    <name type="scientific">Oculimacula yallundae</name>
    <dbReference type="NCBI Taxonomy" id="86028"/>
    <lineage>
        <taxon>Eukaryota</taxon>
        <taxon>Fungi</taxon>
        <taxon>Dikarya</taxon>
        <taxon>Ascomycota</taxon>
        <taxon>Pezizomycotina</taxon>
        <taxon>Leotiomycetes</taxon>
        <taxon>Helotiales</taxon>
        <taxon>Ploettnerulaceae</taxon>
        <taxon>Oculimacula</taxon>
    </lineage>
</organism>
<dbReference type="InterPro" id="IPR040151">
    <property type="entry name" value="Gfd2/YDR514C-like"/>
</dbReference>
<name>A0ABR4CT73_9HELO</name>
<dbReference type="Pfam" id="PF21762">
    <property type="entry name" value="DEDDh_C"/>
    <property type="match status" value="1"/>
</dbReference>
<accession>A0ABR4CT73</accession>
<reference evidence="2 3" key="1">
    <citation type="journal article" date="2024" name="Commun. Biol.">
        <title>Comparative genomic analysis of thermophilic fungi reveals convergent evolutionary adaptations and gene losses.</title>
        <authorList>
            <person name="Steindorff A.S."/>
            <person name="Aguilar-Pontes M.V."/>
            <person name="Robinson A.J."/>
            <person name="Andreopoulos B."/>
            <person name="LaButti K."/>
            <person name="Kuo A."/>
            <person name="Mondo S."/>
            <person name="Riley R."/>
            <person name="Otillar R."/>
            <person name="Haridas S."/>
            <person name="Lipzen A."/>
            <person name="Grimwood J."/>
            <person name="Schmutz J."/>
            <person name="Clum A."/>
            <person name="Reid I.D."/>
            <person name="Moisan M.C."/>
            <person name="Butler G."/>
            <person name="Nguyen T.T.M."/>
            <person name="Dewar K."/>
            <person name="Conant G."/>
            <person name="Drula E."/>
            <person name="Henrissat B."/>
            <person name="Hansel C."/>
            <person name="Singer S."/>
            <person name="Hutchinson M.I."/>
            <person name="de Vries R.P."/>
            <person name="Natvig D.O."/>
            <person name="Powell A.J."/>
            <person name="Tsang A."/>
            <person name="Grigoriev I.V."/>
        </authorList>
    </citation>
    <scope>NUCLEOTIDE SEQUENCE [LARGE SCALE GENOMIC DNA]</scope>
    <source>
        <strain evidence="2 3">CBS 494.80</strain>
    </source>
</reference>
<dbReference type="PANTHER" id="PTHR28083:SF1">
    <property type="entry name" value="GOOD FOR FULL DBP5 ACTIVITY PROTEIN 2"/>
    <property type="match status" value="1"/>
</dbReference>